<feature type="compositionally biased region" description="Polar residues" evidence="14">
    <location>
        <begin position="7"/>
        <end position="27"/>
    </location>
</feature>
<reference evidence="17" key="1">
    <citation type="submission" date="2017-10" db="EMBL/GenBank/DDBJ databases">
        <title>Kefir isolates.</title>
        <authorList>
            <person name="Kim Y."/>
            <person name="Blasche S."/>
        </authorList>
    </citation>
    <scope>NUCLEOTIDE SEQUENCE [LARGE SCALE GENOMIC DNA]</scope>
    <source>
        <strain evidence="17">OG2-2</strain>
    </source>
</reference>
<feature type="domain" description="Dyp-type peroxidase N-terminal" evidence="15">
    <location>
        <begin position="78"/>
        <end position="234"/>
    </location>
</feature>
<dbReference type="Pfam" id="PF20628">
    <property type="entry name" value="Dyp_perox_C"/>
    <property type="match status" value="1"/>
</dbReference>
<evidence type="ECO:0000256" key="9">
    <source>
        <dbReference type="ARBA" id="ARBA00025737"/>
    </source>
</evidence>
<dbReference type="GO" id="GO:0020037">
    <property type="term" value="F:heme binding"/>
    <property type="evidence" value="ECO:0007669"/>
    <property type="project" value="InterPro"/>
</dbReference>
<evidence type="ECO:0000256" key="7">
    <source>
        <dbReference type="ARBA" id="ARBA00023004"/>
    </source>
</evidence>
<keyword evidence="3 13" id="KW-0349">Heme</keyword>
<evidence type="ECO:0000256" key="13">
    <source>
        <dbReference type="RuleBase" id="RU365017"/>
    </source>
</evidence>
<dbReference type="InterPro" id="IPR006314">
    <property type="entry name" value="Dyp_peroxidase"/>
</dbReference>
<feature type="region of interest" description="Disordered" evidence="14">
    <location>
        <begin position="1"/>
        <end position="27"/>
    </location>
</feature>
<evidence type="ECO:0000256" key="2">
    <source>
        <dbReference type="ARBA" id="ARBA00022559"/>
    </source>
</evidence>
<feature type="domain" description="Dyp-type peroxidase C-terminal" evidence="16">
    <location>
        <begin position="246"/>
        <end position="432"/>
    </location>
</feature>
<comment type="catalytic activity">
    <reaction evidence="12">
        <text>heme b + 2 H(+) = protoporphyrin IX + Fe(2+)</text>
        <dbReference type="Rhea" id="RHEA:22584"/>
        <dbReference type="ChEBI" id="CHEBI:15378"/>
        <dbReference type="ChEBI" id="CHEBI:29033"/>
        <dbReference type="ChEBI" id="CHEBI:57306"/>
        <dbReference type="ChEBI" id="CHEBI:60344"/>
        <dbReference type="EC" id="4.98.1.1"/>
    </reaction>
    <physiologicalReaction direction="left-to-right" evidence="12">
        <dbReference type="Rhea" id="RHEA:22585"/>
    </physiologicalReaction>
</comment>
<comment type="function">
    <text evidence="13">Involved in the recovery of exogenous heme iron. Extracts iron from heme while preserving the protoporphyrin ring intact.</text>
</comment>
<comment type="cofactor">
    <cofactor evidence="13">
        <name>heme b</name>
        <dbReference type="ChEBI" id="CHEBI:60344"/>
    </cofactor>
    <text evidence="13">Binds 1 heme b (iron(II)-protoporphyrin IX) group non-covalently per subunit.</text>
</comment>
<keyword evidence="8" id="KW-0456">Lyase</keyword>
<dbReference type="InterPro" id="IPR006311">
    <property type="entry name" value="TAT_signal"/>
</dbReference>
<dbReference type="InterPro" id="IPR011008">
    <property type="entry name" value="Dimeric_a/b-barrel"/>
</dbReference>
<evidence type="ECO:0000256" key="1">
    <source>
        <dbReference type="ARBA" id="ARBA00004196"/>
    </source>
</evidence>
<dbReference type="GO" id="GO:0030313">
    <property type="term" value="C:cell envelope"/>
    <property type="evidence" value="ECO:0007669"/>
    <property type="project" value="UniProtKB-SubCell"/>
</dbReference>
<accession>A0A2A8D689</accession>
<evidence type="ECO:0000256" key="6">
    <source>
        <dbReference type="ARBA" id="ARBA00023002"/>
    </source>
</evidence>
<dbReference type="PROSITE" id="PS51318">
    <property type="entry name" value="TAT"/>
    <property type="match status" value="1"/>
</dbReference>
<dbReference type="NCBIfam" id="TIGR01412">
    <property type="entry name" value="tat_substr_1"/>
    <property type="match status" value="1"/>
</dbReference>
<dbReference type="GO" id="GO:0004325">
    <property type="term" value="F:ferrochelatase activity"/>
    <property type="evidence" value="ECO:0007669"/>
    <property type="project" value="UniProtKB-EC"/>
</dbReference>
<name>A0A2A8D689_9MICC</name>
<dbReference type="InterPro" id="IPR048327">
    <property type="entry name" value="Dyp_perox_N"/>
</dbReference>
<evidence type="ECO:0000256" key="14">
    <source>
        <dbReference type="SAM" id="MobiDB-lite"/>
    </source>
</evidence>
<dbReference type="GO" id="GO:0005829">
    <property type="term" value="C:cytosol"/>
    <property type="evidence" value="ECO:0007669"/>
    <property type="project" value="TreeGrafter"/>
</dbReference>
<keyword evidence="4 13" id="KW-0479">Metal-binding</keyword>
<evidence type="ECO:0000256" key="4">
    <source>
        <dbReference type="ARBA" id="ARBA00022723"/>
    </source>
</evidence>
<evidence type="ECO:0000259" key="15">
    <source>
        <dbReference type="Pfam" id="PF04261"/>
    </source>
</evidence>
<evidence type="ECO:0000256" key="11">
    <source>
        <dbReference type="ARBA" id="ARBA00033775"/>
    </source>
</evidence>
<dbReference type="RefSeq" id="WP_098042718.1">
    <property type="nucleotide sequence ID" value="NZ_CAURLQ010000035.1"/>
</dbReference>
<keyword evidence="5" id="KW-0732">Signal</keyword>
<dbReference type="InterPro" id="IPR048328">
    <property type="entry name" value="Dyp_perox_C"/>
</dbReference>
<dbReference type="Pfam" id="PF04261">
    <property type="entry name" value="Dyp_perox_N"/>
    <property type="match status" value="1"/>
</dbReference>
<comment type="similarity">
    <text evidence="9 13">Belongs to the DyP-type peroxidase family.</text>
</comment>
<dbReference type="InterPro" id="IPR006313">
    <property type="entry name" value="EfeB/EfeN"/>
</dbReference>
<dbReference type="AlphaFoldDB" id="A0A2A8D689"/>
<keyword evidence="18" id="KW-1185">Reference proteome</keyword>
<evidence type="ECO:0000256" key="12">
    <source>
        <dbReference type="ARBA" id="ARBA00048856"/>
    </source>
</evidence>
<dbReference type="GO" id="GO:0033212">
    <property type="term" value="P:iron import into cell"/>
    <property type="evidence" value="ECO:0007669"/>
    <property type="project" value="InterPro"/>
</dbReference>
<gene>
    <name evidence="17" type="ORF">CRM92_06925</name>
</gene>
<keyword evidence="7 13" id="KW-0408">Iron</keyword>
<evidence type="ECO:0000256" key="8">
    <source>
        <dbReference type="ARBA" id="ARBA00023239"/>
    </source>
</evidence>
<keyword evidence="6 13" id="KW-0560">Oxidoreductase</keyword>
<comment type="caution">
    <text evidence="17">The sequence shown here is derived from an EMBL/GenBank/DDBJ whole genome shotgun (WGS) entry which is preliminary data.</text>
</comment>
<proteinExistence type="inferred from homology"/>
<dbReference type="PANTHER" id="PTHR30521:SF4">
    <property type="entry name" value="DEFERROCHELATASE"/>
    <property type="match status" value="1"/>
</dbReference>
<dbReference type="NCBIfam" id="TIGR01413">
    <property type="entry name" value="Dyp_perox_fam"/>
    <property type="match status" value="1"/>
</dbReference>
<evidence type="ECO:0000313" key="18">
    <source>
        <dbReference type="Proteomes" id="UP000219947"/>
    </source>
</evidence>
<dbReference type="PANTHER" id="PTHR30521">
    <property type="entry name" value="DEFERROCHELATASE/PEROXIDASE"/>
    <property type="match status" value="1"/>
</dbReference>
<sequence>MREEKTPTTQIQQSHTADQSDVSRGTSRRTLMTGAGIAAASVATVGALAGCSAEDQKNAEASSKSAVKDSYSFFGEHQSGISTDAQDRMYFAALTLKTTSKDEIKKLFKEWSEASRKLMAGEIVGEDSSYEAPPKDTGEAMDLSAGHLTITFGLGRSFFVDSEGKDTYGFKDKLPPALVDIPKMAGDVIEPERSGGDLCIQACADDPQVAFHAIRNLVRIAAGRAVVAWSQLGFGRTASTSSTQDTPRNLFGFKDGTNNIKVQNPELLEKHVWASKSNSEGHPDWMDGGTYLAARRIRMIIETWDRSRLREQEEIVGRTKVTGAPLSGGEEFTAPDFNMKGKYGPIIPDDSHMRLMHPDQNNGVQILRRGYNYTDGSDGLGHLDAGLFFIAFICDPRTHFIPLLSTMTASDAMSEYLRHTGSAVFAIPAGVKDENDFIASKLFN</sequence>
<dbReference type="Proteomes" id="UP000219947">
    <property type="component" value="Unassembled WGS sequence"/>
</dbReference>
<evidence type="ECO:0000256" key="10">
    <source>
        <dbReference type="ARBA" id="ARBA00033771"/>
    </source>
</evidence>
<evidence type="ECO:0000259" key="16">
    <source>
        <dbReference type="Pfam" id="PF20628"/>
    </source>
</evidence>
<comment type="subcellular location">
    <subcellularLocation>
        <location evidence="1">Cell envelope</location>
    </subcellularLocation>
</comment>
<evidence type="ECO:0000256" key="3">
    <source>
        <dbReference type="ARBA" id="ARBA00022617"/>
    </source>
</evidence>
<dbReference type="GO" id="GO:0046872">
    <property type="term" value="F:metal ion binding"/>
    <property type="evidence" value="ECO:0007669"/>
    <property type="project" value="UniProtKB-KW"/>
</dbReference>
<dbReference type="PROSITE" id="PS51404">
    <property type="entry name" value="DYP_PEROXIDASE"/>
    <property type="match status" value="1"/>
</dbReference>
<dbReference type="SUPFAM" id="SSF54909">
    <property type="entry name" value="Dimeric alpha+beta barrel"/>
    <property type="match status" value="1"/>
</dbReference>
<dbReference type="EMBL" id="PDEV01000002">
    <property type="protein sequence ID" value="PEN16400.1"/>
    <property type="molecule type" value="Genomic_DNA"/>
</dbReference>
<protein>
    <recommendedName>
        <fullName evidence="10 13">Deferrochelatase</fullName>
        <ecNumber evidence="13">1.11.1.-</ecNumber>
    </recommendedName>
    <alternativeName>
        <fullName evidence="11 13">Peroxidase EfeB</fullName>
    </alternativeName>
</protein>
<organism evidence="17 18">
    <name type="scientific">Rothia dentocariosa</name>
    <dbReference type="NCBI Taxonomy" id="2047"/>
    <lineage>
        <taxon>Bacteria</taxon>
        <taxon>Bacillati</taxon>
        <taxon>Actinomycetota</taxon>
        <taxon>Actinomycetes</taxon>
        <taxon>Micrococcales</taxon>
        <taxon>Micrococcaceae</taxon>
        <taxon>Rothia</taxon>
    </lineage>
</organism>
<keyword evidence="2 13" id="KW-0575">Peroxidase</keyword>
<evidence type="ECO:0000313" key="17">
    <source>
        <dbReference type="EMBL" id="PEN16400.1"/>
    </source>
</evidence>
<evidence type="ECO:0000256" key="5">
    <source>
        <dbReference type="ARBA" id="ARBA00022729"/>
    </source>
</evidence>
<dbReference type="GO" id="GO:0004601">
    <property type="term" value="F:peroxidase activity"/>
    <property type="evidence" value="ECO:0007669"/>
    <property type="project" value="UniProtKB-KW"/>
</dbReference>
<dbReference type="EC" id="1.11.1.-" evidence="13"/>